<keyword evidence="12" id="KW-1185">Reference proteome</keyword>
<evidence type="ECO:0000256" key="6">
    <source>
        <dbReference type="ARBA" id="ARBA00022763"/>
    </source>
</evidence>
<proteinExistence type="inferred from homology"/>
<dbReference type="InterPro" id="IPR001497">
    <property type="entry name" value="MethylDNA_cys_MeTrfase_AS"/>
</dbReference>
<keyword evidence="4 9" id="KW-0489">Methyltransferase</keyword>
<evidence type="ECO:0000256" key="1">
    <source>
        <dbReference type="ARBA" id="ARBA00001286"/>
    </source>
</evidence>
<dbReference type="PROSITE" id="PS00374">
    <property type="entry name" value="MGMT"/>
    <property type="match status" value="1"/>
</dbReference>
<feature type="active site" description="Nucleophile; methyl group acceptor" evidence="9">
    <location>
        <position position="145"/>
    </location>
</feature>
<evidence type="ECO:0000256" key="8">
    <source>
        <dbReference type="ARBA" id="ARBA00049348"/>
    </source>
</evidence>
<dbReference type="RefSeq" id="WP_094819656.1">
    <property type="nucleotide sequence ID" value="NZ_NEVO01000002.1"/>
</dbReference>
<dbReference type="AlphaFoldDB" id="A0A261UTL9"/>
<dbReference type="Gene3D" id="1.10.10.10">
    <property type="entry name" value="Winged helix-like DNA-binding domain superfamily/Winged helix DNA-binding domain"/>
    <property type="match status" value="1"/>
</dbReference>
<dbReference type="GO" id="GO:0006307">
    <property type="term" value="P:DNA alkylation repair"/>
    <property type="evidence" value="ECO:0007669"/>
    <property type="project" value="UniProtKB-UniRule"/>
</dbReference>
<keyword evidence="5 9" id="KW-0808">Transferase</keyword>
<organism evidence="11 12">
    <name type="scientific">Bordetella genomosp. 4</name>
    <dbReference type="NCBI Taxonomy" id="463044"/>
    <lineage>
        <taxon>Bacteria</taxon>
        <taxon>Pseudomonadati</taxon>
        <taxon>Pseudomonadota</taxon>
        <taxon>Betaproteobacteria</taxon>
        <taxon>Burkholderiales</taxon>
        <taxon>Alcaligenaceae</taxon>
        <taxon>Bordetella</taxon>
    </lineage>
</organism>
<reference evidence="11 12" key="1">
    <citation type="submission" date="2017-05" db="EMBL/GenBank/DDBJ databases">
        <title>Complete and WGS of Bordetella genogroups.</title>
        <authorList>
            <person name="Spilker T."/>
            <person name="LiPuma J."/>
        </authorList>
    </citation>
    <scope>NUCLEOTIDE SEQUENCE [LARGE SCALE GENOMIC DNA]</scope>
    <source>
        <strain evidence="11 12">AU9919</strain>
    </source>
</reference>
<name>A0A261UTL9_9BORD</name>
<dbReference type="InterPro" id="IPR023546">
    <property type="entry name" value="MGMT"/>
</dbReference>
<dbReference type="SUPFAM" id="SSF53155">
    <property type="entry name" value="Methylated DNA-protein cysteine methyltransferase domain"/>
    <property type="match status" value="1"/>
</dbReference>
<comment type="catalytic activity">
    <reaction evidence="8 9">
        <text>a 6-O-methyl-2'-deoxyguanosine in DNA + L-cysteinyl-[protein] = S-methyl-L-cysteinyl-[protein] + a 2'-deoxyguanosine in DNA</text>
        <dbReference type="Rhea" id="RHEA:24000"/>
        <dbReference type="Rhea" id="RHEA-COMP:10131"/>
        <dbReference type="Rhea" id="RHEA-COMP:10132"/>
        <dbReference type="Rhea" id="RHEA-COMP:11367"/>
        <dbReference type="Rhea" id="RHEA-COMP:11368"/>
        <dbReference type="ChEBI" id="CHEBI:29950"/>
        <dbReference type="ChEBI" id="CHEBI:82612"/>
        <dbReference type="ChEBI" id="CHEBI:85445"/>
        <dbReference type="ChEBI" id="CHEBI:85448"/>
        <dbReference type="EC" id="2.1.1.63"/>
    </reaction>
</comment>
<comment type="function">
    <text evidence="9">Involved in the cellular defense against the biological effects of O6-methylguanine (O6-MeG) and O4-methylthymine (O4-MeT) in DNA. Repairs the methylated nucleobase in DNA by stoichiometrically transferring the methyl group to a cysteine residue in the enzyme. This is a suicide reaction: the enzyme is irreversibly inactivated.</text>
</comment>
<keyword evidence="6 9" id="KW-0227">DNA damage</keyword>
<evidence type="ECO:0000256" key="5">
    <source>
        <dbReference type="ARBA" id="ARBA00022679"/>
    </source>
</evidence>
<evidence type="ECO:0000256" key="9">
    <source>
        <dbReference type="HAMAP-Rule" id="MF_00772"/>
    </source>
</evidence>
<evidence type="ECO:0000259" key="10">
    <source>
        <dbReference type="Pfam" id="PF01035"/>
    </source>
</evidence>
<dbReference type="NCBIfam" id="TIGR00589">
    <property type="entry name" value="ogt"/>
    <property type="match status" value="1"/>
</dbReference>
<comment type="caution">
    <text evidence="11">The sequence shown here is derived from an EMBL/GenBank/DDBJ whole genome shotgun (WGS) entry which is preliminary data.</text>
</comment>
<dbReference type="EC" id="2.1.1.63" evidence="9"/>
<dbReference type="InterPro" id="IPR014048">
    <property type="entry name" value="MethylDNA_cys_MeTrfase_DNA-bd"/>
</dbReference>
<dbReference type="Proteomes" id="UP000216885">
    <property type="component" value="Unassembled WGS sequence"/>
</dbReference>
<gene>
    <name evidence="11" type="ORF">CAL20_03260</name>
</gene>
<comment type="similarity">
    <text evidence="2 9">Belongs to the MGMT family.</text>
</comment>
<dbReference type="HAMAP" id="MF_00772">
    <property type="entry name" value="OGT"/>
    <property type="match status" value="1"/>
</dbReference>
<dbReference type="InterPro" id="IPR036388">
    <property type="entry name" value="WH-like_DNA-bd_sf"/>
</dbReference>
<keyword evidence="7 9" id="KW-0234">DNA repair</keyword>
<dbReference type="InterPro" id="IPR036631">
    <property type="entry name" value="MGMT_N_sf"/>
</dbReference>
<evidence type="ECO:0000313" key="11">
    <source>
        <dbReference type="EMBL" id="OZI64682.1"/>
    </source>
</evidence>
<comment type="miscellaneous">
    <text evidence="9">This enzyme catalyzes only one turnover and therefore is not strictly catalytic. According to one definition, an enzyme is a biocatalyst that acts repeatedly and over many reaction cycles.</text>
</comment>
<dbReference type="Pfam" id="PF01035">
    <property type="entry name" value="DNA_binding_1"/>
    <property type="match status" value="1"/>
</dbReference>
<sequence length="195" mass="21698">MKLPSAEHRVIYLDTETPLGPMRLAAASLSSADNDFPALSGAWFLDQWDLPAYSDAWQQHPEHPILCQAQTELAEWFAGQRREFDVPLAPQGTPFQRTVWDALLALPFGTTNSYSDLALSIGKPKSVRAAAQAVGRNPISIFIPCHRIIGRDTSLTGFGGGLERKQALLKHEGHRYLGHHPRVRRVDNGQLDLPW</sequence>
<evidence type="ECO:0000313" key="12">
    <source>
        <dbReference type="Proteomes" id="UP000216885"/>
    </source>
</evidence>
<dbReference type="InterPro" id="IPR036217">
    <property type="entry name" value="MethylDNA_cys_MeTrfase_DNAb"/>
</dbReference>
<keyword evidence="3 9" id="KW-0963">Cytoplasm</keyword>
<dbReference type="EMBL" id="NEVQ01000003">
    <property type="protein sequence ID" value="OZI64682.1"/>
    <property type="molecule type" value="Genomic_DNA"/>
</dbReference>
<dbReference type="OrthoDB" id="9802228at2"/>
<accession>A0A261UTL9</accession>
<feature type="domain" description="Methylated-DNA-[protein]-cysteine S-methyltransferase DNA binding" evidence="10">
    <location>
        <begin position="94"/>
        <end position="173"/>
    </location>
</feature>
<evidence type="ECO:0000256" key="2">
    <source>
        <dbReference type="ARBA" id="ARBA00008711"/>
    </source>
</evidence>
<comment type="catalytic activity">
    <reaction evidence="1 9">
        <text>a 4-O-methyl-thymidine in DNA + L-cysteinyl-[protein] = a thymidine in DNA + S-methyl-L-cysteinyl-[protein]</text>
        <dbReference type="Rhea" id="RHEA:53428"/>
        <dbReference type="Rhea" id="RHEA-COMP:10131"/>
        <dbReference type="Rhea" id="RHEA-COMP:10132"/>
        <dbReference type="Rhea" id="RHEA-COMP:13555"/>
        <dbReference type="Rhea" id="RHEA-COMP:13556"/>
        <dbReference type="ChEBI" id="CHEBI:29950"/>
        <dbReference type="ChEBI" id="CHEBI:82612"/>
        <dbReference type="ChEBI" id="CHEBI:137386"/>
        <dbReference type="ChEBI" id="CHEBI:137387"/>
        <dbReference type="EC" id="2.1.1.63"/>
    </reaction>
</comment>
<dbReference type="Gene3D" id="3.30.160.70">
    <property type="entry name" value="Methylated DNA-protein cysteine methyltransferase domain"/>
    <property type="match status" value="1"/>
</dbReference>
<dbReference type="SUPFAM" id="SSF46767">
    <property type="entry name" value="Methylated DNA-protein cysteine methyltransferase, C-terminal domain"/>
    <property type="match status" value="1"/>
</dbReference>
<evidence type="ECO:0000256" key="3">
    <source>
        <dbReference type="ARBA" id="ARBA00022490"/>
    </source>
</evidence>
<dbReference type="GO" id="GO:0003908">
    <property type="term" value="F:methylated-DNA-[protein]-cysteine S-methyltransferase activity"/>
    <property type="evidence" value="ECO:0007669"/>
    <property type="project" value="UniProtKB-UniRule"/>
</dbReference>
<dbReference type="PANTHER" id="PTHR10815">
    <property type="entry name" value="METHYLATED-DNA--PROTEIN-CYSTEINE METHYLTRANSFERASE"/>
    <property type="match status" value="1"/>
</dbReference>
<dbReference type="CDD" id="cd06445">
    <property type="entry name" value="ATase"/>
    <property type="match status" value="1"/>
</dbReference>
<evidence type="ECO:0000256" key="4">
    <source>
        <dbReference type="ARBA" id="ARBA00022603"/>
    </source>
</evidence>
<evidence type="ECO:0000256" key="7">
    <source>
        <dbReference type="ARBA" id="ARBA00023204"/>
    </source>
</evidence>
<dbReference type="PANTHER" id="PTHR10815:SF5">
    <property type="entry name" value="METHYLATED-DNA--PROTEIN-CYSTEINE METHYLTRANSFERASE"/>
    <property type="match status" value="1"/>
</dbReference>
<dbReference type="GO" id="GO:0005737">
    <property type="term" value="C:cytoplasm"/>
    <property type="evidence" value="ECO:0007669"/>
    <property type="project" value="UniProtKB-SubCell"/>
</dbReference>
<comment type="subcellular location">
    <subcellularLocation>
        <location evidence="9">Cytoplasm</location>
    </subcellularLocation>
</comment>
<protein>
    <recommendedName>
        <fullName evidence="9">Methylated-DNA--protein-cysteine methyltransferase</fullName>
        <ecNumber evidence="9">2.1.1.63</ecNumber>
    </recommendedName>
    <alternativeName>
        <fullName evidence="9">6-O-methylguanine-DNA methyltransferase</fullName>
        <shortName evidence="9">MGMT</shortName>
    </alternativeName>
    <alternativeName>
        <fullName evidence="9">O-6-methylguanine-DNA-alkyltransferase</fullName>
    </alternativeName>
</protein>
<dbReference type="GO" id="GO:0032259">
    <property type="term" value="P:methylation"/>
    <property type="evidence" value="ECO:0007669"/>
    <property type="project" value="UniProtKB-KW"/>
</dbReference>
<dbReference type="FunFam" id="1.10.10.10:FF:000214">
    <property type="entry name" value="Methylated-DNA--protein-cysteine methyltransferase"/>
    <property type="match status" value="1"/>
</dbReference>